<organism evidence="2 3">
    <name type="scientific">Phyllobacterium sophorae</name>
    <dbReference type="NCBI Taxonomy" id="1520277"/>
    <lineage>
        <taxon>Bacteria</taxon>
        <taxon>Pseudomonadati</taxon>
        <taxon>Pseudomonadota</taxon>
        <taxon>Alphaproteobacteria</taxon>
        <taxon>Hyphomicrobiales</taxon>
        <taxon>Phyllobacteriaceae</taxon>
        <taxon>Phyllobacterium</taxon>
    </lineage>
</organism>
<dbReference type="InterPro" id="IPR051916">
    <property type="entry name" value="GPI-anchor_lipid_remodeler"/>
</dbReference>
<keyword evidence="3" id="KW-1185">Reference proteome</keyword>
<dbReference type="GO" id="GO:0003824">
    <property type="term" value="F:catalytic activity"/>
    <property type="evidence" value="ECO:0007669"/>
    <property type="project" value="InterPro"/>
</dbReference>
<dbReference type="Gene3D" id="3.60.10.10">
    <property type="entry name" value="Endonuclease/exonuclease/phosphatase"/>
    <property type="match status" value="1"/>
</dbReference>
<evidence type="ECO:0000259" key="1">
    <source>
        <dbReference type="Pfam" id="PF03372"/>
    </source>
</evidence>
<dbReference type="Proteomes" id="UP000241764">
    <property type="component" value="Unassembled WGS sequence"/>
</dbReference>
<dbReference type="PANTHER" id="PTHR14859:SF1">
    <property type="entry name" value="PGAP2-INTERACTING PROTEIN"/>
    <property type="match status" value="1"/>
</dbReference>
<gene>
    <name evidence="2" type="ORF">CU103_29215</name>
</gene>
<dbReference type="InterPro" id="IPR036691">
    <property type="entry name" value="Endo/exonu/phosph_ase_sf"/>
</dbReference>
<sequence length="290" mass="31921">MTFNIHSAIGRDEKVNVDRIVEVIREVDIVALQEVDNFWQRSGNVSQVDLITAALPKHFHAWHPVIDLWKTPTTRRQYGNLLLSRFPISSIKRHALPKSAPPDELGLQCGVLEAIVAGPFGDLRVFATHVVSTDSVKQICRLLDIYRSSQEEGAPISGSHYDETWFEEDQPTKIPASAIILGDLNIRPGSDEYRSLTSASAGTEGERLVDAWSICNQASSPSVEGTENDPGATYYVDFAAKTGERLDLCFLSADIADRVESAQVLADCEASDHQPLKVIIRSEPSHEGGK</sequence>
<name>A0A2P7AQH7_9HYPH</name>
<reference evidence="3" key="1">
    <citation type="submission" date="2017-11" db="EMBL/GenBank/DDBJ databases">
        <authorList>
            <person name="Kuznetsova I."/>
            <person name="Sazanova A."/>
            <person name="Chirak E."/>
            <person name="Safronova V."/>
            <person name="Willems A."/>
        </authorList>
    </citation>
    <scope>NUCLEOTIDE SEQUENCE [LARGE SCALE GENOMIC DNA]</scope>
    <source>
        <strain evidence="3">CCBAU 03422</strain>
    </source>
</reference>
<evidence type="ECO:0000313" key="3">
    <source>
        <dbReference type="Proteomes" id="UP000241764"/>
    </source>
</evidence>
<feature type="domain" description="Endonuclease/exonuclease/phosphatase" evidence="1">
    <location>
        <begin position="1"/>
        <end position="273"/>
    </location>
</feature>
<dbReference type="GO" id="GO:0006506">
    <property type="term" value="P:GPI anchor biosynthetic process"/>
    <property type="evidence" value="ECO:0007669"/>
    <property type="project" value="TreeGrafter"/>
</dbReference>
<dbReference type="SUPFAM" id="SSF56219">
    <property type="entry name" value="DNase I-like"/>
    <property type="match status" value="1"/>
</dbReference>
<proteinExistence type="predicted"/>
<protein>
    <recommendedName>
        <fullName evidence="1">Endonuclease/exonuclease/phosphatase domain-containing protein</fullName>
    </recommendedName>
</protein>
<comment type="caution">
    <text evidence="2">The sequence shown here is derived from an EMBL/GenBank/DDBJ whole genome shotgun (WGS) entry which is preliminary data.</text>
</comment>
<evidence type="ECO:0000313" key="2">
    <source>
        <dbReference type="EMBL" id="PSH56488.1"/>
    </source>
</evidence>
<dbReference type="EMBL" id="PGGM01000021">
    <property type="protein sequence ID" value="PSH56488.1"/>
    <property type="molecule type" value="Genomic_DNA"/>
</dbReference>
<dbReference type="AlphaFoldDB" id="A0A2P7AQH7"/>
<accession>A0A2P7AQH7</accession>
<dbReference type="Pfam" id="PF03372">
    <property type="entry name" value="Exo_endo_phos"/>
    <property type="match status" value="1"/>
</dbReference>
<dbReference type="GO" id="GO:0016020">
    <property type="term" value="C:membrane"/>
    <property type="evidence" value="ECO:0007669"/>
    <property type="project" value="GOC"/>
</dbReference>
<dbReference type="InterPro" id="IPR005135">
    <property type="entry name" value="Endo/exonuclease/phosphatase"/>
</dbReference>
<dbReference type="PANTHER" id="PTHR14859">
    <property type="entry name" value="CALCOFLUOR WHITE HYPERSENSITIVE PROTEIN PRECURSOR"/>
    <property type="match status" value="1"/>
</dbReference>